<evidence type="ECO:0000313" key="5">
    <source>
        <dbReference type="Proteomes" id="UP000030854"/>
    </source>
</evidence>
<feature type="domain" description="Glycosyl hydrolase family 63 C-terminal" evidence="2">
    <location>
        <begin position="725"/>
        <end position="812"/>
    </location>
</feature>
<dbReference type="GO" id="GO:0004573">
    <property type="term" value="F:Glc3Man9GlcNAc2 oligosaccharide glucosidase activity"/>
    <property type="evidence" value="ECO:0007669"/>
    <property type="project" value="UniProtKB-UniRule"/>
</dbReference>
<reference evidence="4 5" key="1">
    <citation type="journal article" date="2014" name="BMC Genomics">
        <title>Adaptive genomic structural variation in the grape powdery mildew pathogen, Erysiphe necator.</title>
        <authorList>
            <person name="Jones L."/>
            <person name="Riaz S."/>
            <person name="Morales-Cruz A."/>
            <person name="Amrine K.C."/>
            <person name="McGuire B."/>
            <person name="Gubler W.D."/>
            <person name="Walker M.A."/>
            <person name="Cantu D."/>
        </authorList>
    </citation>
    <scope>NUCLEOTIDE SEQUENCE [LARGE SCALE GENOMIC DNA]</scope>
    <source>
        <strain evidence="5">c</strain>
    </source>
</reference>
<name>A0A0B1PBT4_UNCNE</name>
<dbReference type="InterPro" id="IPR012341">
    <property type="entry name" value="6hp_glycosidase-like_sf"/>
</dbReference>
<keyword evidence="5" id="KW-1185">Reference proteome</keyword>
<dbReference type="GO" id="GO:0009311">
    <property type="term" value="P:oligosaccharide metabolic process"/>
    <property type="evidence" value="ECO:0007669"/>
    <property type="project" value="UniProtKB-UniRule"/>
</dbReference>
<dbReference type="Pfam" id="PF03200">
    <property type="entry name" value="Glyco_hydro_63"/>
    <property type="match status" value="1"/>
</dbReference>
<gene>
    <name evidence="4" type="ORF">EV44_g2500</name>
</gene>
<dbReference type="InterPro" id="IPR054491">
    <property type="entry name" value="MGH1-like_GH"/>
</dbReference>
<feature type="domain" description="Mannosylglycerate hydrolase MGH1-like glycoside hydrolase" evidence="3">
    <location>
        <begin position="447"/>
        <end position="552"/>
    </location>
</feature>
<dbReference type="EC" id="3.2.1.106" evidence="1"/>
<comment type="function">
    <text evidence="1">Cleaves the distal alpha 1,2-linked glucose residue from the Glc(3)Man(9)GlcNAc(2) oligosaccharide precursor.</text>
</comment>
<sequence length="1014" mass="118864">MVKIDQDYEYLTEEEKRLKEDRDKVKYWKKWGPYVAERQWATVREDYSADGDAWSHFPHEHARSRVFRWGEDGIAGVSDTHGLQNIAFAFWNEEDDFLKERLFGLSNPQGNHGESIKEAHFHQDNTPTHSYMKLQYKYPQRKFPYEELVEENAKRGKSDREYQILDTGVFDDNRYWDINIETAKESEDPEELLFRVTAWNRGPEPAPLHIIPHVWFRNTWSWGYEKAKEKPSITQINETVAETYHPKLGKRYFDLSPSPGIGPSGFDVLPELMFTENDTNFELLYGGKNHQPYVKDAFHRYIVNQEKNAINPNKEGTKAAAWFSFNESNGVAPNECAVVRFRISKKFDDYMDEELFDEIFEKRKDEADEFYYRINPMPVSEDLRNIQRQAFAGMMWTKQHYHFIWSQWANGDPSQPAPPPERKAIRNVKWRHLHLDDVLSMPDSWEYPFFAAWDSAFHCIPLAMIDPDFAKKQLDLFTREWYMHPNGQLPAYEWNFGDVNPPVHAWATFRTFKIERKIYGRQDLDFLERVFQKLLLNFTWWVNRKDFDGKNVFEGGFLGLDNIGIFNRSEPLPTGGVLEQADSTGWMAFYSLSMLNIALELAKHRRIYEDIASKFFEHFILISDAMTYKSGSKEEKSLWNEDDGFYYDAISWGGPYSQQLPIRSLVGLIPLYATLTLEPELLNKLPSFKKRIDWFIENRNDVAERNMASIRKRGKGNRILLSLVSKDRLEKILARMLDQDEFLSDFGIRSLSKFHQKNPYSMNVNGQEFKISYVPGDSDTGLFGGNSNWRGPIWLCVNFLLVESLQRFYIFYGREFEVECPTGSGDFMHLGRVSEEIQHRVQHLMVRGDNGRRAINDGNDILDFDENWRDNVWFYEFFDGDSGRGLGASHQCGWTGLIARIIHDTGTNCRLPQTPRTPSTGMAHYFDDIFHRHISYDRAKSPPAIMRRSSTARSIGARSDWDESRSVDLFDPEREEQKKIADMHTEKYISEQLRCLVENNFMDRSGDEYEAQID</sequence>
<comment type="catalytic activity">
    <reaction evidence="1">
        <text>N(4)-(alpha-D-Glc-(1-&gt;2)-alpha-D-Glc-(1-&gt;3)-alpha-D-Glc-(1-&gt;3)-alpha-D-Man-(1-&gt;2)-alpha-D-Man-(1-&gt;2)-alpha-D-Man-(1-&gt;3)-[alpha-D-Man-(1-&gt;2)-alpha-D-Man-(1-&gt;3)-[alpha-D-Man-(1-&gt;2)-alpha-D-Man-(1-&gt;6)]-alpha-D-Man-(1-&gt;6)]-beta-D-Man-(1-&gt;4)-beta-D-GlcNAc-(1-&gt;4)-beta-D-GlcNAc)-L-asparaginyl-[protein] + H2O = N(4)-(alpha-D-Glc-(1-&gt;3)-alpha-D-Glc-(1-&gt;3)-alpha-D-Man-(1-&gt;2)-alpha-D-Man-(1-&gt;2)-alpha-D-Man-(1-&gt;3)-[alpha-D-Man-(1-&gt;2)-alpha-D-Man-(1-&gt;3)-[alpha-D-Man-(1-&gt;2)-alpha-D-Man-(1-&gt;6)]-alpha-D-Man-(1-&gt;6)]-beta-D-Man-(1-&gt;4)-beta-D-GlcNAc-(1-&gt;4)-beta-D-GlcNAc)-L-asparaginyl-[protein] + beta-D-glucose</text>
        <dbReference type="Rhea" id="RHEA:55988"/>
        <dbReference type="Rhea" id="RHEA-COMP:12806"/>
        <dbReference type="Rhea" id="RHEA-COMP:14355"/>
        <dbReference type="ChEBI" id="CHEBI:15377"/>
        <dbReference type="ChEBI" id="CHEBI:15903"/>
        <dbReference type="ChEBI" id="CHEBI:59082"/>
        <dbReference type="ChEBI" id="CHEBI:132537"/>
        <dbReference type="EC" id="3.2.1.106"/>
    </reaction>
</comment>
<keyword evidence="1" id="KW-0325">Glycoprotein</keyword>
<dbReference type="SUPFAM" id="SSF48208">
    <property type="entry name" value="Six-hairpin glycosidases"/>
    <property type="match status" value="1"/>
</dbReference>
<dbReference type="STRING" id="52586.A0A0B1PBT4"/>
<comment type="caution">
    <text evidence="4">The sequence shown here is derived from an EMBL/GenBank/DDBJ whole genome shotgun (WGS) entry which is preliminary data.</text>
</comment>
<dbReference type="PANTHER" id="PTHR10412:SF10">
    <property type="entry name" value="GLYCOSYL HYDROLASE FAMILY 63 C-TERMINAL DOMAIN-CONTAINING PROTEIN"/>
    <property type="match status" value="1"/>
</dbReference>
<dbReference type="InterPro" id="IPR004888">
    <property type="entry name" value="Glycoside_hydrolase_63"/>
</dbReference>
<dbReference type="HOGENOM" id="CLU_005386_0_0_1"/>
<dbReference type="PANTHER" id="PTHR10412">
    <property type="entry name" value="MANNOSYL-OLIGOSACCHARIDE GLUCOSIDASE"/>
    <property type="match status" value="1"/>
</dbReference>
<dbReference type="OMA" id="ERTKYWK"/>
<comment type="subcellular location">
    <subcellularLocation>
        <location evidence="1">Endoplasmic reticulum membrane</location>
        <topology evidence="1">Single-pass type II membrane protein</topology>
    </subcellularLocation>
</comment>
<dbReference type="InterPro" id="IPR008928">
    <property type="entry name" value="6-hairpin_glycosidase_sf"/>
</dbReference>
<dbReference type="GO" id="GO:0006487">
    <property type="term" value="P:protein N-linked glycosylation"/>
    <property type="evidence" value="ECO:0007669"/>
    <property type="project" value="UniProtKB-UniRule"/>
</dbReference>
<dbReference type="Gene3D" id="1.50.10.10">
    <property type="match status" value="1"/>
</dbReference>
<proteinExistence type="inferred from homology"/>
<dbReference type="EMBL" id="JNVN01001038">
    <property type="protein sequence ID" value="KHJ34129.1"/>
    <property type="molecule type" value="Genomic_DNA"/>
</dbReference>
<dbReference type="Proteomes" id="UP000030854">
    <property type="component" value="Unassembled WGS sequence"/>
</dbReference>
<evidence type="ECO:0000259" key="3">
    <source>
        <dbReference type="Pfam" id="PF22422"/>
    </source>
</evidence>
<keyword evidence="1" id="KW-0326">Glycosidase</keyword>
<dbReference type="GO" id="GO:0005789">
    <property type="term" value="C:endoplasmic reticulum membrane"/>
    <property type="evidence" value="ECO:0007669"/>
    <property type="project" value="UniProtKB-SubCell"/>
</dbReference>
<comment type="pathway">
    <text evidence="1">Glycan metabolism; N-glycan degradation.</text>
</comment>
<evidence type="ECO:0000259" key="2">
    <source>
        <dbReference type="Pfam" id="PF03200"/>
    </source>
</evidence>
<comment type="similarity">
    <text evidence="1">Belongs to the glycosyl hydrolase 63 family.</text>
</comment>
<dbReference type="Pfam" id="PF22422">
    <property type="entry name" value="MGH1-like_GH"/>
    <property type="match status" value="1"/>
</dbReference>
<keyword evidence="1 4" id="KW-0378">Hydrolase</keyword>
<dbReference type="InterPro" id="IPR031335">
    <property type="entry name" value="Glyco_hydro_63_C"/>
</dbReference>
<keyword evidence="1" id="KW-0256">Endoplasmic reticulum</keyword>
<evidence type="ECO:0000313" key="4">
    <source>
        <dbReference type="EMBL" id="KHJ34129.1"/>
    </source>
</evidence>
<evidence type="ECO:0000256" key="1">
    <source>
        <dbReference type="RuleBase" id="RU369107"/>
    </source>
</evidence>
<protein>
    <recommendedName>
        <fullName evidence="1">Mannosyl-oligosaccharide glucosidase</fullName>
        <ecNumber evidence="1">3.2.1.106</ecNumber>
    </recommendedName>
    <alternativeName>
        <fullName evidence="1">Glucosidase I</fullName>
    </alternativeName>
</protein>
<dbReference type="AlphaFoldDB" id="A0A0B1PBT4"/>
<organism evidence="4 5">
    <name type="scientific">Uncinula necator</name>
    <name type="common">Grape powdery mildew</name>
    <dbReference type="NCBI Taxonomy" id="52586"/>
    <lineage>
        <taxon>Eukaryota</taxon>
        <taxon>Fungi</taxon>
        <taxon>Dikarya</taxon>
        <taxon>Ascomycota</taxon>
        <taxon>Pezizomycotina</taxon>
        <taxon>Leotiomycetes</taxon>
        <taxon>Erysiphales</taxon>
        <taxon>Erysiphaceae</taxon>
        <taxon>Erysiphe</taxon>
    </lineage>
</organism>
<accession>A0A0B1PBT4</accession>